<dbReference type="InterPro" id="IPR052950">
    <property type="entry name" value="CISD"/>
</dbReference>
<name>A0ABW8TXH1_9CLOT</name>
<sequence>MNNYERVEENLKKLCEECKFYGTSQCVPSRCNIGFAANAIKAAKNNGQQIIEDGIKLIPQNDMKIYEENLIAKSIAGVCKLCKECKEGHSENCIVALSRRSLERTHLREDVVYPGNILMYLINVAKQDSAFSDKIKTEYNEIKEEYSKEIAIDKSVISQKSPIAVELKKGETYFWCTCGKSSNQPFCNGAHVGTSFEPLEFTAEKDGTEYLCACKHTKNPPYCDGSHKSL</sequence>
<accession>A0ABW8TXH1</accession>
<comment type="caution">
    <text evidence="6">The sequence shown here is derived from an EMBL/GenBank/DDBJ whole genome shotgun (WGS) entry which is preliminary data.</text>
</comment>
<keyword evidence="7" id="KW-1185">Reference proteome</keyword>
<dbReference type="SMART" id="SM00704">
    <property type="entry name" value="ZnF_CDGSH"/>
    <property type="match status" value="2"/>
</dbReference>
<evidence type="ECO:0000256" key="1">
    <source>
        <dbReference type="ARBA" id="ARBA00022714"/>
    </source>
</evidence>
<gene>
    <name evidence="6" type="ORF">ACJDUH_18155</name>
</gene>
<dbReference type="InterPro" id="IPR018967">
    <property type="entry name" value="FeS-contain_CDGSH-typ"/>
</dbReference>
<proteinExistence type="predicted"/>
<protein>
    <submittedName>
        <fullName evidence="6">CDGSH iron-sulfur domain-containing protein</fullName>
    </submittedName>
</protein>
<reference evidence="6 7" key="1">
    <citation type="submission" date="2024-11" db="EMBL/GenBank/DDBJ databases">
        <authorList>
            <person name="Heng Y.C."/>
            <person name="Lim A.C.H."/>
            <person name="Lee J.K.Y."/>
            <person name="Kittelmann S."/>
        </authorList>
    </citation>
    <scope>NUCLEOTIDE SEQUENCE [LARGE SCALE GENOMIC DNA]</scope>
    <source>
        <strain evidence="6 7">WILCCON 0202</strain>
    </source>
</reference>
<keyword evidence="4" id="KW-0411">Iron-sulfur</keyword>
<keyword evidence="1" id="KW-0001">2Fe-2S</keyword>
<keyword evidence="3" id="KW-0408">Iron</keyword>
<evidence type="ECO:0000256" key="4">
    <source>
        <dbReference type="ARBA" id="ARBA00023014"/>
    </source>
</evidence>
<keyword evidence="2" id="KW-0479">Metal-binding</keyword>
<dbReference type="PANTHER" id="PTHR46491">
    <property type="entry name" value="CDGSH IRON SULFUR DOMAIN PROTEIN HOMOLOG"/>
    <property type="match status" value="1"/>
</dbReference>
<dbReference type="Pfam" id="PF09360">
    <property type="entry name" value="zf-CDGSH"/>
    <property type="match status" value="2"/>
</dbReference>
<dbReference type="PANTHER" id="PTHR46491:SF3">
    <property type="entry name" value="CDGSH IRON-SULFUR DOMAIN-CONTAINING PROTEIN 3, MITOCHONDRIAL"/>
    <property type="match status" value="1"/>
</dbReference>
<evidence type="ECO:0000313" key="6">
    <source>
        <dbReference type="EMBL" id="MFL0270004.1"/>
    </source>
</evidence>
<dbReference type="EMBL" id="JBJHZY010000005">
    <property type="protein sequence ID" value="MFL0270004.1"/>
    <property type="molecule type" value="Genomic_DNA"/>
</dbReference>
<evidence type="ECO:0000256" key="3">
    <source>
        <dbReference type="ARBA" id="ARBA00023004"/>
    </source>
</evidence>
<feature type="domain" description="Iron-binding zinc finger CDGSH type" evidence="5">
    <location>
        <begin position="198"/>
        <end position="229"/>
    </location>
</feature>
<dbReference type="Proteomes" id="UP001623661">
    <property type="component" value="Unassembled WGS sequence"/>
</dbReference>
<evidence type="ECO:0000256" key="2">
    <source>
        <dbReference type="ARBA" id="ARBA00022723"/>
    </source>
</evidence>
<organism evidence="6 7">
    <name type="scientific">Candidatus Clostridium radicumherbarum</name>
    <dbReference type="NCBI Taxonomy" id="3381662"/>
    <lineage>
        <taxon>Bacteria</taxon>
        <taxon>Bacillati</taxon>
        <taxon>Bacillota</taxon>
        <taxon>Clostridia</taxon>
        <taxon>Eubacteriales</taxon>
        <taxon>Clostridiaceae</taxon>
        <taxon>Clostridium</taxon>
    </lineage>
</organism>
<dbReference type="RefSeq" id="WP_406766630.1">
    <property type="nucleotide sequence ID" value="NZ_JBJHZY010000005.1"/>
</dbReference>
<evidence type="ECO:0000313" key="7">
    <source>
        <dbReference type="Proteomes" id="UP001623661"/>
    </source>
</evidence>
<dbReference type="InterPro" id="IPR042216">
    <property type="entry name" value="MitoNEET_CISD"/>
</dbReference>
<dbReference type="Gene3D" id="3.40.5.90">
    <property type="entry name" value="CDGSH iron-sulfur domain, mitoNEET-type"/>
    <property type="match status" value="2"/>
</dbReference>
<evidence type="ECO:0000259" key="5">
    <source>
        <dbReference type="SMART" id="SM00704"/>
    </source>
</evidence>
<feature type="domain" description="Iron-binding zinc finger CDGSH type" evidence="5">
    <location>
        <begin position="160"/>
        <end position="197"/>
    </location>
</feature>